<organism evidence="3 4">
    <name type="scientific">Molorchus minor</name>
    <dbReference type="NCBI Taxonomy" id="1323400"/>
    <lineage>
        <taxon>Eukaryota</taxon>
        <taxon>Metazoa</taxon>
        <taxon>Ecdysozoa</taxon>
        <taxon>Arthropoda</taxon>
        <taxon>Hexapoda</taxon>
        <taxon>Insecta</taxon>
        <taxon>Pterygota</taxon>
        <taxon>Neoptera</taxon>
        <taxon>Endopterygota</taxon>
        <taxon>Coleoptera</taxon>
        <taxon>Polyphaga</taxon>
        <taxon>Cucujiformia</taxon>
        <taxon>Chrysomeloidea</taxon>
        <taxon>Cerambycidae</taxon>
        <taxon>Lamiinae</taxon>
        <taxon>Monochamini</taxon>
        <taxon>Molorchus</taxon>
    </lineage>
</organism>
<feature type="domain" description="DUF5641" evidence="2">
    <location>
        <begin position="18"/>
        <end position="111"/>
    </location>
</feature>
<proteinExistence type="predicted"/>
<name>A0ABQ9IPV4_9CUCU</name>
<dbReference type="Pfam" id="PF18701">
    <property type="entry name" value="DUF5641"/>
    <property type="match status" value="1"/>
</dbReference>
<dbReference type="PANTHER" id="PTHR47331">
    <property type="entry name" value="PHD-TYPE DOMAIN-CONTAINING PROTEIN"/>
    <property type="match status" value="1"/>
</dbReference>
<dbReference type="EMBL" id="JAPWTJ010004292">
    <property type="protein sequence ID" value="KAJ8946462.1"/>
    <property type="molecule type" value="Genomic_DNA"/>
</dbReference>
<evidence type="ECO:0000256" key="1">
    <source>
        <dbReference type="SAM" id="MobiDB-lite"/>
    </source>
</evidence>
<feature type="compositionally biased region" description="Polar residues" evidence="1">
    <location>
        <begin position="139"/>
        <end position="158"/>
    </location>
</feature>
<comment type="caution">
    <text evidence="3">The sequence shown here is derived from an EMBL/GenBank/DDBJ whole genome shotgun (WGS) entry which is preliminary data.</text>
</comment>
<evidence type="ECO:0000313" key="3">
    <source>
        <dbReference type="EMBL" id="KAJ8946462.1"/>
    </source>
</evidence>
<feature type="region of interest" description="Disordered" evidence="1">
    <location>
        <begin position="123"/>
        <end position="158"/>
    </location>
</feature>
<keyword evidence="4" id="KW-1185">Reference proteome</keyword>
<dbReference type="Proteomes" id="UP001162164">
    <property type="component" value="Unassembled WGS sequence"/>
</dbReference>
<dbReference type="InterPro" id="IPR040676">
    <property type="entry name" value="DUF5641"/>
</dbReference>
<gene>
    <name evidence="3" type="ORF">NQ317_019193</name>
</gene>
<sequence length="158" mass="18282">MLSIPEPSTGDISDNRLSQYQLLQRLYEHFWTRWSREYLNELQRRQCWKKTQGSLQLGQLVLIKDNNLPPSRWRLGRVLQFIYGKDGTPRVASIRTTDGIISRAVVRLCPLPVVNEAFQGRGHVPYSTSERENRVAKPQPTSSKKTVHLQTSESHVQK</sequence>
<accession>A0ABQ9IPV4</accession>
<reference evidence="3" key="1">
    <citation type="journal article" date="2023" name="Insect Mol. Biol.">
        <title>Genome sequencing provides insights into the evolution of gene families encoding plant cell wall-degrading enzymes in longhorned beetles.</title>
        <authorList>
            <person name="Shin N.R."/>
            <person name="Okamura Y."/>
            <person name="Kirsch R."/>
            <person name="Pauchet Y."/>
        </authorList>
    </citation>
    <scope>NUCLEOTIDE SEQUENCE</scope>
    <source>
        <strain evidence="3">MMC_N1</strain>
    </source>
</reference>
<evidence type="ECO:0000259" key="2">
    <source>
        <dbReference type="Pfam" id="PF18701"/>
    </source>
</evidence>
<evidence type="ECO:0000313" key="4">
    <source>
        <dbReference type="Proteomes" id="UP001162164"/>
    </source>
</evidence>
<protein>
    <recommendedName>
        <fullName evidence="2">DUF5641 domain-containing protein</fullName>
    </recommendedName>
</protein>